<organism evidence="2 3">
    <name type="scientific">Nocardia panacis</name>
    <dbReference type="NCBI Taxonomy" id="2340916"/>
    <lineage>
        <taxon>Bacteria</taxon>
        <taxon>Bacillati</taxon>
        <taxon>Actinomycetota</taxon>
        <taxon>Actinomycetes</taxon>
        <taxon>Mycobacteriales</taxon>
        <taxon>Nocardiaceae</taxon>
        <taxon>Nocardia</taxon>
    </lineage>
</organism>
<dbReference type="EMBL" id="QZFU01000015">
    <property type="protein sequence ID" value="RJO77648.1"/>
    <property type="molecule type" value="Genomic_DNA"/>
</dbReference>
<accession>A0A3A4KC16</accession>
<name>A0A3A4KC16_9NOCA</name>
<sequence length="158" mass="16230">MGGLDQSPNQCVAVENGGFVADFGIDGGEVDRWGGLGRVGCWFCGGERVSQGGGVDSGFGEQACVKFSCGFRVFVGVGLRPRPLADELFLRGVGRSGRFEFDCQVGGRSSVGGTPLCVESSLRAFGQALRAFGALLGSIASAFGLSMSAFGFPRASLG</sequence>
<gene>
    <name evidence="2" type="ORF">D5S18_07900</name>
</gene>
<feature type="transmembrane region" description="Helical" evidence="1">
    <location>
        <begin position="131"/>
        <end position="152"/>
    </location>
</feature>
<evidence type="ECO:0000256" key="1">
    <source>
        <dbReference type="SAM" id="Phobius"/>
    </source>
</evidence>
<comment type="caution">
    <text evidence="2">The sequence shown here is derived from an EMBL/GenBank/DDBJ whole genome shotgun (WGS) entry which is preliminary data.</text>
</comment>
<keyword evidence="1" id="KW-1133">Transmembrane helix</keyword>
<keyword evidence="3" id="KW-1185">Reference proteome</keyword>
<proteinExistence type="predicted"/>
<evidence type="ECO:0000313" key="3">
    <source>
        <dbReference type="Proteomes" id="UP000266677"/>
    </source>
</evidence>
<dbReference type="Proteomes" id="UP000266677">
    <property type="component" value="Unassembled WGS sequence"/>
</dbReference>
<keyword evidence="1" id="KW-0472">Membrane</keyword>
<keyword evidence="1" id="KW-0812">Transmembrane</keyword>
<dbReference type="AlphaFoldDB" id="A0A3A4KC16"/>
<protein>
    <submittedName>
        <fullName evidence="2">Uncharacterized protein</fullName>
    </submittedName>
</protein>
<reference evidence="2 3" key="1">
    <citation type="submission" date="2018-09" db="EMBL/GenBank/DDBJ databases">
        <title>YIM PH21274 draft genome.</title>
        <authorList>
            <person name="Miao C."/>
        </authorList>
    </citation>
    <scope>NUCLEOTIDE SEQUENCE [LARGE SCALE GENOMIC DNA]</scope>
    <source>
        <strain evidence="2 3">YIM PH 21724</strain>
    </source>
</reference>
<evidence type="ECO:0000313" key="2">
    <source>
        <dbReference type="EMBL" id="RJO77648.1"/>
    </source>
</evidence>